<gene>
    <name evidence="1" type="ORF">THTE_0505</name>
</gene>
<proteinExistence type="predicted"/>
<dbReference type="EMBL" id="CP018477">
    <property type="protein sequence ID" value="ASV73107.1"/>
    <property type="molecule type" value="Genomic_DNA"/>
</dbReference>
<organism evidence="1 2">
    <name type="scientific">Thermogutta terrifontis</name>
    <dbReference type="NCBI Taxonomy" id="1331910"/>
    <lineage>
        <taxon>Bacteria</taxon>
        <taxon>Pseudomonadati</taxon>
        <taxon>Planctomycetota</taxon>
        <taxon>Planctomycetia</taxon>
        <taxon>Pirellulales</taxon>
        <taxon>Thermoguttaceae</taxon>
        <taxon>Thermogutta</taxon>
    </lineage>
</organism>
<reference evidence="1 2" key="1">
    <citation type="journal article" name="Front. Microbiol.">
        <title>Sugar Metabolism of the First Thermophilic Planctomycete Thermogutta terrifontis: Comparative Genomic and Transcriptomic Approaches.</title>
        <authorList>
            <person name="Elcheninov A.G."/>
            <person name="Menzel P."/>
            <person name="Gudbergsdottir S.R."/>
            <person name="Slesarev A.I."/>
            <person name="Kadnikov V.V."/>
            <person name="Krogh A."/>
            <person name="Bonch-Osmolovskaya E.A."/>
            <person name="Peng X."/>
            <person name="Kublanov I.V."/>
        </authorList>
    </citation>
    <scope>NUCLEOTIDE SEQUENCE [LARGE SCALE GENOMIC DNA]</scope>
    <source>
        <strain evidence="1 2">R1</strain>
    </source>
</reference>
<dbReference type="AlphaFoldDB" id="A0A286RAY6"/>
<accession>A0A286RAY6</accession>
<dbReference type="KEGG" id="ttf:THTE_0505"/>
<sequence length="77" mass="8730">MPTIFLREPGKGFRSPECRSAWHQVAVLSQLARLLKVSPGMTSVPLRMARRDLLVRSVAPRWIIQPHFSLGTTIAHR</sequence>
<protein>
    <submittedName>
        <fullName evidence="1">Uncharacterized protein</fullName>
    </submittedName>
</protein>
<name>A0A286RAY6_9BACT</name>
<evidence type="ECO:0000313" key="2">
    <source>
        <dbReference type="Proteomes" id="UP000215086"/>
    </source>
</evidence>
<dbReference type="Proteomes" id="UP000215086">
    <property type="component" value="Chromosome"/>
</dbReference>
<evidence type="ECO:0000313" key="1">
    <source>
        <dbReference type="EMBL" id="ASV73107.1"/>
    </source>
</evidence>
<keyword evidence="2" id="KW-1185">Reference proteome</keyword>